<proteinExistence type="predicted"/>
<organism evidence="3 4">
    <name type="scientific">Ignicoccus pacificus DSM 13166</name>
    <dbReference type="NCBI Taxonomy" id="940294"/>
    <lineage>
        <taxon>Archaea</taxon>
        <taxon>Thermoproteota</taxon>
        <taxon>Thermoprotei</taxon>
        <taxon>Desulfurococcales</taxon>
        <taxon>Desulfurococcaceae</taxon>
        <taxon>Ignicoccus</taxon>
    </lineage>
</organism>
<reference evidence="3" key="1">
    <citation type="submission" date="2013-11" db="EMBL/GenBank/DDBJ databases">
        <title>Comparative genomics of Ignicoccus.</title>
        <authorList>
            <person name="Podar M."/>
        </authorList>
    </citation>
    <scope>NUCLEOTIDE SEQUENCE</scope>
    <source>
        <strain evidence="3">DSM 13166</strain>
    </source>
</reference>
<dbReference type="InterPro" id="IPR012867">
    <property type="entry name" value="DUF1648"/>
</dbReference>
<feature type="transmembrane region" description="Helical" evidence="1">
    <location>
        <begin position="101"/>
        <end position="124"/>
    </location>
</feature>
<gene>
    <name evidence="3" type="ORF">IPA_01930</name>
</gene>
<evidence type="ECO:0000259" key="2">
    <source>
        <dbReference type="Pfam" id="PF07853"/>
    </source>
</evidence>
<keyword evidence="1" id="KW-1133">Transmembrane helix</keyword>
<feature type="transmembrane region" description="Helical" evidence="1">
    <location>
        <begin position="43"/>
        <end position="70"/>
    </location>
</feature>
<feature type="transmembrane region" description="Helical" evidence="1">
    <location>
        <begin position="189"/>
        <end position="210"/>
    </location>
</feature>
<evidence type="ECO:0000256" key="1">
    <source>
        <dbReference type="SAM" id="Phobius"/>
    </source>
</evidence>
<evidence type="ECO:0000313" key="3">
    <source>
        <dbReference type="EMBL" id="UXD22125.1"/>
    </source>
</evidence>
<keyword evidence="1" id="KW-0472">Membrane</keyword>
<evidence type="ECO:0000313" key="4">
    <source>
        <dbReference type="Proteomes" id="UP001063698"/>
    </source>
</evidence>
<keyword evidence="4" id="KW-1185">Reference proteome</keyword>
<dbReference type="KEGG" id="ipc:IPA_01930"/>
<accession>A0A977PLA3</accession>
<name>A0A977PLA3_9CREN</name>
<feature type="transmembrane region" description="Helical" evidence="1">
    <location>
        <begin position="144"/>
        <end position="168"/>
    </location>
</feature>
<dbReference type="AlphaFoldDB" id="A0A977PLA3"/>
<protein>
    <recommendedName>
        <fullName evidence="2">DUF1648 domain-containing protein</fullName>
    </recommendedName>
</protein>
<sequence>MTTLLFIINLIVSISMMLSDKLKLNRYKAVTKIPYKNLKVIGALMFLINFVDPLIADIFMGTSLVLSFALTLKEIERRGELEGLLEGGEGETIKPFELGKVLFITSVSLMIASIALLILAYPILPQRVVVHFGIDMKPNGWMDKVGFAIMYLVNVLMMGFFSALISWMSFKEPGALYSLSKNDERNLKAFVALMFATQLIATFAMIYLLWYNLT</sequence>
<keyword evidence="1" id="KW-0812">Transmembrane</keyword>
<dbReference type="Proteomes" id="UP001063698">
    <property type="component" value="Chromosome"/>
</dbReference>
<dbReference type="Pfam" id="PF07853">
    <property type="entry name" value="DUF1648"/>
    <property type="match status" value="1"/>
</dbReference>
<dbReference type="EMBL" id="CP006868">
    <property type="protein sequence ID" value="UXD22125.1"/>
    <property type="molecule type" value="Genomic_DNA"/>
</dbReference>
<feature type="domain" description="DUF1648" evidence="2">
    <location>
        <begin position="109"/>
        <end position="153"/>
    </location>
</feature>